<dbReference type="AlphaFoldDB" id="A0A9E7C2L1"/>
<evidence type="ECO:0000259" key="6">
    <source>
        <dbReference type="PROSITE" id="PS50850"/>
    </source>
</evidence>
<evidence type="ECO:0000313" key="8">
    <source>
        <dbReference type="Proteomes" id="UP001162834"/>
    </source>
</evidence>
<feature type="transmembrane region" description="Helical" evidence="5">
    <location>
        <begin position="351"/>
        <end position="377"/>
    </location>
</feature>
<evidence type="ECO:0000256" key="3">
    <source>
        <dbReference type="ARBA" id="ARBA00022989"/>
    </source>
</evidence>
<dbReference type="KEGG" id="sbae:DSM104329_05100"/>
<feature type="transmembrane region" description="Helical" evidence="5">
    <location>
        <begin position="160"/>
        <end position="183"/>
    </location>
</feature>
<dbReference type="Proteomes" id="UP001162834">
    <property type="component" value="Chromosome"/>
</dbReference>
<reference evidence="7" key="1">
    <citation type="journal article" date="2022" name="Int. J. Syst. Evol. Microbiol.">
        <title>Pseudomonas aegrilactucae sp. nov. and Pseudomonas morbosilactucae sp. nov., pathogens causing bacterial rot of lettuce in Japan.</title>
        <authorList>
            <person name="Sawada H."/>
            <person name="Fujikawa T."/>
            <person name="Satou M."/>
        </authorList>
    </citation>
    <scope>NUCLEOTIDE SEQUENCE</scope>
    <source>
        <strain evidence="7">0166_1</strain>
    </source>
</reference>
<dbReference type="GO" id="GO:0005886">
    <property type="term" value="C:plasma membrane"/>
    <property type="evidence" value="ECO:0007669"/>
    <property type="project" value="UniProtKB-SubCell"/>
</dbReference>
<feature type="transmembrane region" description="Helical" evidence="5">
    <location>
        <begin position="297"/>
        <end position="315"/>
    </location>
</feature>
<sequence>MSPERRRVLLTMCLALATVVSTVASLNVALPDIARETGATQTQIQWIVDAYALVFAGLLLPAGALGDRLGRRRILLLGLAIFGLASAAATLIDQPGALIAVRATMGLGAALIMPTTLSVITSSFGPGERDRAVAIWAGVAGGSALLGLLVSGAVLEVFSWPSIFVLNVVLAALAAAGTVRFVHEGRAPERPPLDAGGAVLSALALTAIVWAFIEGPQRGWGDGLVVGGFAVGIALGAAFVAHELRREQPMLDPRLFLLRGFGAGSLSLLVQFFGMFGFIFVLLQYVQFVLGYSPLEAGIALAPMGVVLIGVSSRVPRLIDRFGVRRIGPPGLAIAGGGMAILSTLGPDASYWHLLAGLLVLGFGLALATTPATTAIVESVPAEKQGVASAVNDASREVGGALGIAVLGSVLAAAYSSSLGDALAGSGAPAEAVSRAQESLPAAMAIAERIGPRGADLATAAGNAFADGLSVALLVAAAVMVAGALVVYLRGPRSEVATCPSVPSAVPPS</sequence>
<protein>
    <submittedName>
        <fullName evidence="7">Antiseptic resistance protein</fullName>
    </submittedName>
</protein>
<evidence type="ECO:0000256" key="2">
    <source>
        <dbReference type="ARBA" id="ARBA00022692"/>
    </source>
</evidence>
<evidence type="ECO:0000313" key="7">
    <source>
        <dbReference type="EMBL" id="UGS38670.1"/>
    </source>
</evidence>
<proteinExistence type="predicted"/>
<feature type="transmembrane region" description="Helical" evidence="5">
    <location>
        <begin position="44"/>
        <end position="62"/>
    </location>
</feature>
<dbReference type="GO" id="GO:0022857">
    <property type="term" value="F:transmembrane transporter activity"/>
    <property type="evidence" value="ECO:0007669"/>
    <property type="project" value="InterPro"/>
</dbReference>
<keyword evidence="8" id="KW-1185">Reference proteome</keyword>
<feature type="transmembrane region" description="Helical" evidence="5">
    <location>
        <begin position="98"/>
        <end position="120"/>
    </location>
</feature>
<feature type="transmembrane region" description="Helical" evidence="5">
    <location>
        <begin position="469"/>
        <end position="489"/>
    </location>
</feature>
<feature type="transmembrane region" description="Helical" evidence="5">
    <location>
        <begin position="327"/>
        <end position="345"/>
    </location>
</feature>
<dbReference type="Gene3D" id="1.20.1720.10">
    <property type="entry name" value="Multidrug resistance protein D"/>
    <property type="match status" value="1"/>
</dbReference>
<feature type="transmembrane region" description="Helical" evidence="5">
    <location>
        <begin position="398"/>
        <end position="416"/>
    </location>
</feature>
<dbReference type="Pfam" id="PF07690">
    <property type="entry name" value="MFS_1"/>
    <property type="match status" value="1"/>
</dbReference>
<feature type="transmembrane region" description="Helical" evidence="5">
    <location>
        <begin position="132"/>
        <end position="154"/>
    </location>
</feature>
<dbReference type="InterPro" id="IPR011701">
    <property type="entry name" value="MFS"/>
</dbReference>
<dbReference type="SUPFAM" id="SSF103473">
    <property type="entry name" value="MFS general substrate transporter"/>
    <property type="match status" value="1"/>
</dbReference>
<dbReference type="RefSeq" id="WP_259312688.1">
    <property type="nucleotide sequence ID" value="NZ_CP087164.1"/>
</dbReference>
<dbReference type="CDD" id="cd17321">
    <property type="entry name" value="MFS_MMR_MDR_like"/>
    <property type="match status" value="1"/>
</dbReference>
<feature type="transmembrane region" description="Helical" evidence="5">
    <location>
        <begin position="225"/>
        <end position="244"/>
    </location>
</feature>
<evidence type="ECO:0000256" key="5">
    <source>
        <dbReference type="SAM" id="Phobius"/>
    </source>
</evidence>
<dbReference type="InterPro" id="IPR020846">
    <property type="entry name" value="MFS_dom"/>
</dbReference>
<name>A0A9E7C2L1_9ACTN</name>
<keyword evidence="3 5" id="KW-1133">Transmembrane helix</keyword>
<dbReference type="PANTHER" id="PTHR42718:SF42">
    <property type="entry name" value="EXPORT PROTEIN"/>
    <property type="match status" value="1"/>
</dbReference>
<evidence type="ECO:0000256" key="1">
    <source>
        <dbReference type="ARBA" id="ARBA00004651"/>
    </source>
</evidence>
<comment type="subcellular location">
    <subcellularLocation>
        <location evidence="1">Cell membrane</location>
        <topology evidence="1">Multi-pass membrane protein</topology>
    </subcellularLocation>
</comment>
<dbReference type="InterPro" id="IPR036259">
    <property type="entry name" value="MFS_trans_sf"/>
</dbReference>
<keyword evidence="4 5" id="KW-0472">Membrane</keyword>
<evidence type="ECO:0000256" key="4">
    <source>
        <dbReference type="ARBA" id="ARBA00023136"/>
    </source>
</evidence>
<accession>A0A9E7C2L1</accession>
<dbReference type="Gene3D" id="1.20.1250.20">
    <property type="entry name" value="MFS general substrate transporter like domains"/>
    <property type="match status" value="1"/>
</dbReference>
<feature type="transmembrane region" description="Helical" evidence="5">
    <location>
        <begin position="74"/>
        <end position="92"/>
    </location>
</feature>
<keyword evidence="2 5" id="KW-0812">Transmembrane</keyword>
<feature type="transmembrane region" description="Helical" evidence="5">
    <location>
        <begin position="256"/>
        <end position="285"/>
    </location>
</feature>
<feature type="transmembrane region" description="Helical" evidence="5">
    <location>
        <begin position="195"/>
        <end position="213"/>
    </location>
</feature>
<dbReference type="PROSITE" id="PS50850">
    <property type="entry name" value="MFS"/>
    <property type="match status" value="1"/>
</dbReference>
<dbReference type="EMBL" id="CP087164">
    <property type="protein sequence ID" value="UGS38670.1"/>
    <property type="molecule type" value="Genomic_DNA"/>
</dbReference>
<dbReference type="PANTHER" id="PTHR42718">
    <property type="entry name" value="MAJOR FACILITATOR SUPERFAMILY MULTIDRUG TRANSPORTER MFSC"/>
    <property type="match status" value="1"/>
</dbReference>
<gene>
    <name evidence="7" type="primary">qacA_2</name>
    <name evidence="7" type="ORF">DSM104329_05100</name>
</gene>
<feature type="domain" description="Major facilitator superfamily (MFS) profile" evidence="6">
    <location>
        <begin position="8"/>
        <end position="495"/>
    </location>
</feature>
<organism evidence="7 8">
    <name type="scientific">Capillimicrobium parvum</name>
    <dbReference type="NCBI Taxonomy" id="2884022"/>
    <lineage>
        <taxon>Bacteria</taxon>
        <taxon>Bacillati</taxon>
        <taxon>Actinomycetota</taxon>
        <taxon>Thermoleophilia</taxon>
        <taxon>Solirubrobacterales</taxon>
        <taxon>Capillimicrobiaceae</taxon>
        <taxon>Capillimicrobium</taxon>
    </lineage>
</organism>